<sequence>MPDTKEVGCAALDEILALLGYTDAVPSHERYTLLSAVALFSGSNGRPEIAASGENKMAAIRKENANG</sequence>
<proteinExistence type="predicted"/>
<dbReference type="KEGG" id="ksc:CD178_03466"/>
<dbReference type="EMBL" id="CP023039">
    <property type="protein sequence ID" value="AXY24210.1"/>
    <property type="molecule type" value="Genomic_DNA"/>
</dbReference>
<keyword evidence="1" id="KW-0614">Plasmid</keyword>
<accession>A0A347WH67</accession>
<evidence type="ECO:0000313" key="2">
    <source>
        <dbReference type="Proteomes" id="UP000264120"/>
    </source>
</evidence>
<protein>
    <submittedName>
        <fullName evidence="1">Uncharacterized protein</fullName>
    </submittedName>
</protein>
<name>A0A347WH67_9PROT</name>
<evidence type="ECO:0000313" key="1">
    <source>
        <dbReference type="EMBL" id="AXY24210.1"/>
    </source>
</evidence>
<organism evidence="1 2">
    <name type="scientific">Komagataeibacter saccharivorans</name>
    <dbReference type="NCBI Taxonomy" id="265959"/>
    <lineage>
        <taxon>Bacteria</taxon>
        <taxon>Pseudomonadati</taxon>
        <taxon>Pseudomonadota</taxon>
        <taxon>Alphaproteobacteria</taxon>
        <taxon>Acetobacterales</taxon>
        <taxon>Acetobacteraceae</taxon>
        <taxon>Komagataeibacter</taxon>
    </lineage>
</organism>
<dbReference type="AlphaFoldDB" id="A0A347WH67"/>
<gene>
    <name evidence="1" type="ORF">CD178_03466</name>
</gene>
<geneLocation type="plasmid" evidence="1 2">
    <name>unnamed3</name>
</geneLocation>
<keyword evidence="2" id="KW-1185">Reference proteome</keyword>
<reference evidence="1 2" key="1">
    <citation type="submission" date="2017-08" db="EMBL/GenBank/DDBJ databases">
        <title>Complete genome sequence of Gluconacetobacter saccharivorans CV1 isolated from Fermented Vinegar.</title>
        <authorList>
            <person name="Kim S.-Y."/>
        </authorList>
    </citation>
    <scope>NUCLEOTIDE SEQUENCE [LARGE SCALE GENOMIC DNA]</scope>
    <source>
        <strain evidence="1 2">CV1</strain>
        <plasmid evidence="1 2">unnamed3</plasmid>
    </source>
</reference>
<dbReference type="Proteomes" id="UP000264120">
    <property type="component" value="Plasmid unnamed3"/>
</dbReference>
<dbReference type="RefSeq" id="WP_110548356.1">
    <property type="nucleotide sequence ID" value="NZ_CP023039.1"/>
</dbReference>